<evidence type="ECO:0000256" key="1">
    <source>
        <dbReference type="SAM" id="Coils"/>
    </source>
</evidence>
<keyword evidence="1" id="KW-0175">Coiled coil</keyword>
<dbReference type="SMART" id="SM00015">
    <property type="entry name" value="IQ"/>
    <property type="match status" value="2"/>
</dbReference>
<gene>
    <name evidence="3" type="ORF">FDP41_011727</name>
</gene>
<comment type="caution">
    <text evidence="3">The sequence shown here is derived from an EMBL/GenBank/DDBJ whole genome shotgun (WGS) entry which is preliminary data.</text>
</comment>
<name>A0A6A5C2F1_NAEFO</name>
<feature type="compositionally biased region" description="Low complexity" evidence="2">
    <location>
        <begin position="33"/>
        <end position="45"/>
    </location>
</feature>
<dbReference type="EMBL" id="VFQX01000012">
    <property type="protein sequence ID" value="KAF0981866.1"/>
    <property type="molecule type" value="Genomic_DNA"/>
</dbReference>
<dbReference type="AlphaFoldDB" id="A0A6A5C2F1"/>
<evidence type="ECO:0000313" key="3">
    <source>
        <dbReference type="EMBL" id="KAF0981866.1"/>
    </source>
</evidence>
<proteinExistence type="predicted"/>
<protein>
    <submittedName>
        <fullName evidence="3">Uncharacterized protein</fullName>
    </submittedName>
</protein>
<dbReference type="InterPro" id="IPR000048">
    <property type="entry name" value="IQ_motif_EF-hand-BS"/>
</dbReference>
<dbReference type="OrthoDB" id="10490990at2759"/>
<dbReference type="RefSeq" id="XP_044566579.1">
    <property type="nucleotide sequence ID" value="XM_044702168.1"/>
</dbReference>
<dbReference type="OMA" id="ILPNECA"/>
<accession>A0A6A5C2F1</accession>
<organism evidence="3 4">
    <name type="scientific">Naegleria fowleri</name>
    <name type="common">Brain eating amoeba</name>
    <dbReference type="NCBI Taxonomy" id="5763"/>
    <lineage>
        <taxon>Eukaryota</taxon>
        <taxon>Discoba</taxon>
        <taxon>Heterolobosea</taxon>
        <taxon>Tetramitia</taxon>
        <taxon>Eutetramitia</taxon>
        <taxon>Vahlkampfiidae</taxon>
        <taxon>Naegleria</taxon>
    </lineage>
</organism>
<dbReference type="SUPFAM" id="SSF52540">
    <property type="entry name" value="P-loop containing nucleoside triphosphate hydrolases"/>
    <property type="match status" value="1"/>
</dbReference>
<dbReference type="Proteomes" id="UP000444721">
    <property type="component" value="Unassembled WGS sequence"/>
</dbReference>
<evidence type="ECO:0000313" key="4">
    <source>
        <dbReference type="Proteomes" id="UP000444721"/>
    </source>
</evidence>
<dbReference type="InterPro" id="IPR027417">
    <property type="entry name" value="P-loop_NTPase"/>
</dbReference>
<feature type="region of interest" description="Disordered" evidence="2">
    <location>
        <begin position="1"/>
        <end position="106"/>
    </location>
</feature>
<dbReference type="VEuPathDB" id="AmoebaDB:FDP41_011727"/>
<reference evidence="3 4" key="1">
    <citation type="journal article" date="2019" name="Sci. Rep.">
        <title>Nanopore sequencing improves the draft genome of the human pathogenic amoeba Naegleria fowleri.</title>
        <authorList>
            <person name="Liechti N."/>
            <person name="Schurch N."/>
            <person name="Bruggmann R."/>
            <person name="Wittwer M."/>
        </authorList>
    </citation>
    <scope>NUCLEOTIDE SEQUENCE [LARGE SCALE GENOMIC DNA]</scope>
    <source>
        <strain evidence="3 4">ATCC 30894</strain>
    </source>
</reference>
<feature type="compositionally biased region" description="Basic and acidic residues" evidence="2">
    <location>
        <begin position="62"/>
        <end position="78"/>
    </location>
</feature>
<feature type="coiled-coil region" evidence="1">
    <location>
        <begin position="173"/>
        <end position="205"/>
    </location>
</feature>
<dbReference type="PROSITE" id="PS50096">
    <property type="entry name" value="IQ"/>
    <property type="match status" value="1"/>
</dbReference>
<evidence type="ECO:0000256" key="2">
    <source>
        <dbReference type="SAM" id="MobiDB-lite"/>
    </source>
</evidence>
<dbReference type="VEuPathDB" id="AmoebaDB:NF0040790"/>
<feature type="compositionally biased region" description="Polar residues" evidence="2">
    <location>
        <begin position="1"/>
        <end position="21"/>
    </location>
</feature>
<dbReference type="GeneID" id="68118942"/>
<dbReference type="Pfam" id="PF00612">
    <property type="entry name" value="IQ"/>
    <property type="match status" value="2"/>
</dbReference>
<sequence>MEDQNSSSNDHHQGSTSSLSLSDEGRNRDGVQEETLNQEQQQQEEVLATHDEQSLEDPDEELRERMKRYIESRGENKEGGSQSLRSDDDDSYNHEEEFSTIIASPSRRNHLTTKMMSPLGIKKSHQKVFLEMFHQTLPESIHTVDEREKKETMAATILQKAVKGFLVRRKYMKRRVEEAKNKAEYEANQIELSDLRKKRQEMTNQSEMKEHSQKIVNSIQASIKRIKHGEQTRQESAAIIQRAWRRYKEKNPNSEKQIQEASTKLISQMENSEYFGERMTIENLMVLLSNSTQMVNPYIARPDYSYKMSLV</sequence>
<keyword evidence="4" id="KW-1185">Reference proteome</keyword>
<dbReference type="VEuPathDB" id="AmoebaDB:NfTy_021200"/>